<dbReference type="RefSeq" id="WP_305756066.1">
    <property type="nucleotide sequence ID" value="NZ_JAPCKK010000021.1"/>
</dbReference>
<dbReference type="InterPro" id="IPR026838">
    <property type="entry name" value="YheC/D"/>
</dbReference>
<gene>
    <name evidence="1" type="ORF">OIN60_17050</name>
</gene>
<evidence type="ECO:0000313" key="1">
    <source>
        <dbReference type="EMBL" id="MDP4098443.1"/>
    </source>
</evidence>
<dbReference type="SUPFAM" id="SSF56059">
    <property type="entry name" value="Glutathione synthetase ATP-binding domain-like"/>
    <property type="match status" value="1"/>
</dbReference>
<dbReference type="Proteomes" id="UP001241848">
    <property type="component" value="Unassembled WGS sequence"/>
</dbReference>
<accession>A0ABT9FUQ4</accession>
<name>A0ABT9FUQ4_9BACL</name>
<reference evidence="1 2" key="1">
    <citation type="submission" date="2022-10" db="EMBL/GenBank/DDBJ databases">
        <title>Paenibacillus description and whole genome data of maize root bacterial community.</title>
        <authorList>
            <person name="Marton D."/>
            <person name="Farkas M."/>
            <person name="Cserhati M."/>
        </authorList>
    </citation>
    <scope>NUCLEOTIDE SEQUENCE [LARGE SCALE GENOMIC DNA]</scope>
    <source>
        <strain evidence="1 2">P96</strain>
    </source>
</reference>
<protein>
    <submittedName>
        <fullName evidence="1">YheC/YheD family protein</fullName>
    </submittedName>
</protein>
<sequence length="219" mass="25040">MARQLASKWLKTEALLRNGYIAAHIPQTAKYSPEHLKWMLERYKFVFIKPVKGGGGHGVIKVARYASGYYCTRLSQTYYCAHFEELKKVLSAIKLRRPYLIQQGIELATIQGRPIDYRIKTVKNGEQWEFRSMVGRLARPGLVITNLCKGGTLLPGREGLRRSLKGISVSAKRREMRELTRLCISVLEGQFPGVGELGFDYGLDRRGRIWILEVNTRPQ</sequence>
<comment type="caution">
    <text evidence="1">The sequence shown here is derived from an EMBL/GenBank/DDBJ whole genome shotgun (WGS) entry which is preliminary data.</text>
</comment>
<organism evidence="1 2">
    <name type="scientific">Paenibacillus zeirhizosphaerae</name>
    <dbReference type="NCBI Taxonomy" id="2987519"/>
    <lineage>
        <taxon>Bacteria</taxon>
        <taxon>Bacillati</taxon>
        <taxon>Bacillota</taxon>
        <taxon>Bacilli</taxon>
        <taxon>Bacillales</taxon>
        <taxon>Paenibacillaceae</taxon>
        <taxon>Paenibacillus</taxon>
    </lineage>
</organism>
<dbReference type="EMBL" id="JAPCKK010000021">
    <property type="protein sequence ID" value="MDP4098443.1"/>
    <property type="molecule type" value="Genomic_DNA"/>
</dbReference>
<evidence type="ECO:0000313" key="2">
    <source>
        <dbReference type="Proteomes" id="UP001241848"/>
    </source>
</evidence>
<dbReference type="Pfam" id="PF14398">
    <property type="entry name" value="ATPgrasp_YheCD"/>
    <property type="match status" value="1"/>
</dbReference>
<keyword evidence="2" id="KW-1185">Reference proteome</keyword>
<proteinExistence type="predicted"/>